<reference evidence="3" key="1">
    <citation type="journal article" date="2019" name="Int. J. Syst. Evol. Microbiol.">
        <title>The Global Catalogue of Microorganisms (GCM) 10K type strain sequencing project: providing services to taxonomists for standard genome sequencing and annotation.</title>
        <authorList>
            <consortium name="The Broad Institute Genomics Platform"/>
            <consortium name="The Broad Institute Genome Sequencing Center for Infectious Disease"/>
            <person name="Wu L."/>
            <person name="Ma J."/>
        </authorList>
    </citation>
    <scope>NUCLEOTIDE SEQUENCE [LARGE SCALE GENOMIC DNA]</scope>
    <source>
        <strain evidence="3">IBRC-M 10490</strain>
    </source>
</reference>
<dbReference type="EMBL" id="JBHSDL010000002">
    <property type="protein sequence ID" value="MFC4372717.1"/>
    <property type="molecule type" value="Genomic_DNA"/>
</dbReference>
<dbReference type="RefSeq" id="WP_378555242.1">
    <property type="nucleotide sequence ID" value="NZ_JBHSDL010000002.1"/>
</dbReference>
<dbReference type="Proteomes" id="UP001595844">
    <property type="component" value="Unassembled WGS sequence"/>
</dbReference>
<dbReference type="InterPro" id="IPR058776">
    <property type="entry name" value="KhtT-like_N"/>
</dbReference>
<organism evidence="2 3">
    <name type="scientific">Nocardia halotolerans</name>
    <dbReference type="NCBI Taxonomy" id="1755878"/>
    <lineage>
        <taxon>Bacteria</taxon>
        <taxon>Bacillati</taxon>
        <taxon>Actinomycetota</taxon>
        <taxon>Actinomycetes</taxon>
        <taxon>Mycobacteriales</taxon>
        <taxon>Nocardiaceae</taxon>
        <taxon>Nocardia</taxon>
    </lineage>
</organism>
<protein>
    <recommendedName>
        <fullName evidence="1">Potassium/proton antiporter subunit KhtT-like N-terminal domain-containing protein</fullName>
    </recommendedName>
</protein>
<proteinExistence type="predicted"/>
<feature type="domain" description="Potassium/proton antiporter subunit KhtT-like N-terminal" evidence="1">
    <location>
        <begin position="1"/>
        <end position="69"/>
    </location>
</feature>
<comment type="caution">
    <text evidence="2">The sequence shown here is derived from an EMBL/GenBank/DDBJ whole genome shotgun (WGS) entry which is preliminary data.</text>
</comment>
<evidence type="ECO:0000259" key="1">
    <source>
        <dbReference type="Pfam" id="PF25991"/>
    </source>
</evidence>
<keyword evidence="3" id="KW-1185">Reference proteome</keyword>
<accession>A0ABV8V9Z4</accession>
<name>A0ABV8V9Z4_9NOCA</name>
<evidence type="ECO:0000313" key="3">
    <source>
        <dbReference type="Proteomes" id="UP001595844"/>
    </source>
</evidence>
<evidence type="ECO:0000313" key="2">
    <source>
        <dbReference type="EMBL" id="MFC4372717.1"/>
    </source>
</evidence>
<sequence length="92" mass="10412">MHIDLSTVPGTGVLHHCRCRDGSQFRLIVRPNGTRQIVIYHPDDHDTPAQVITFEPDEADQLAQLLHSAPVQDRLADLERRLDQLSGDHKRA</sequence>
<gene>
    <name evidence="2" type="ORF">ACFO5K_01285</name>
</gene>
<dbReference type="Pfam" id="PF25991">
    <property type="entry name" value="KhtT_N"/>
    <property type="match status" value="1"/>
</dbReference>